<dbReference type="EC" id="1.2.1.27" evidence="1"/>
<dbReference type="InterPro" id="IPR016162">
    <property type="entry name" value="Ald_DH_N"/>
</dbReference>
<dbReference type="PROSITE" id="PS00070">
    <property type="entry name" value="ALDEHYDE_DEHYDR_CYS"/>
    <property type="match status" value="1"/>
</dbReference>
<dbReference type="SUPFAM" id="SSF53720">
    <property type="entry name" value="ALDH-like"/>
    <property type="match status" value="1"/>
</dbReference>
<evidence type="ECO:0000256" key="1">
    <source>
        <dbReference type="ARBA" id="ARBA00013048"/>
    </source>
</evidence>
<evidence type="ECO:0000259" key="4">
    <source>
        <dbReference type="Pfam" id="PF00171"/>
    </source>
</evidence>
<feature type="domain" description="Aldehyde dehydrogenase" evidence="4">
    <location>
        <begin position="49"/>
        <end position="513"/>
    </location>
</feature>
<organism evidence="5 6">
    <name type="scientific">Pseudomonas viridiflava</name>
    <name type="common">Phytomonas viridiflava</name>
    <dbReference type="NCBI Taxonomy" id="33069"/>
    <lineage>
        <taxon>Bacteria</taxon>
        <taxon>Pseudomonadati</taxon>
        <taxon>Pseudomonadota</taxon>
        <taxon>Gammaproteobacteria</taxon>
        <taxon>Pseudomonadales</taxon>
        <taxon>Pseudomonadaceae</taxon>
        <taxon>Pseudomonas</taxon>
    </lineage>
</organism>
<dbReference type="PANTHER" id="PTHR43866:SF4">
    <property type="entry name" value="MALONATE-SEMIALDEHYDE DEHYDROGENASE"/>
    <property type="match status" value="1"/>
</dbReference>
<keyword evidence="2" id="KW-0560">Oxidoreductase</keyword>
<dbReference type="InterPro" id="IPR010061">
    <property type="entry name" value="MeMal-semiAld_DH"/>
</dbReference>
<dbReference type="InterPro" id="IPR016160">
    <property type="entry name" value="Ald_DH_CS_CYS"/>
</dbReference>
<dbReference type="FunFam" id="3.40.309.10:FF:000002">
    <property type="entry name" value="Methylmalonate-semialdehyde dehydrogenase (Acylating)"/>
    <property type="match status" value="1"/>
</dbReference>
<evidence type="ECO:0000313" key="6">
    <source>
        <dbReference type="Proteomes" id="UP000271866"/>
    </source>
</evidence>
<evidence type="ECO:0000256" key="3">
    <source>
        <dbReference type="ARBA" id="ARBA00023027"/>
    </source>
</evidence>
<protein>
    <recommendedName>
        <fullName evidence="1">methylmalonate-semialdehyde dehydrogenase (CoA acylating)</fullName>
        <ecNumber evidence="1">1.2.1.27</ecNumber>
    </recommendedName>
</protein>
<dbReference type="FunFam" id="3.40.605.10:FF:000003">
    <property type="entry name" value="Methylmalonate-semialdehyde dehydrogenase [acylating]"/>
    <property type="match status" value="1"/>
</dbReference>
<proteinExistence type="predicted"/>
<keyword evidence="3" id="KW-0520">NAD</keyword>
<dbReference type="CDD" id="cd07085">
    <property type="entry name" value="ALDH_F6_MMSDH"/>
    <property type="match status" value="1"/>
</dbReference>
<dbReference type="NCBIfam" id="TIGR01722">
    <property type="entry name" value="MMSDH"/>
    <property type="match status" value="1"/>
</dbReference>
<dbReference type="GO" id="GO:0006574">
    <property type="term" value="P:L-valine catabolic process"/>
    <property type="evidence" value="ECO:0007669"/>
    <property type="project" value="TreeGrafter"/>
</dbReference>
<dbReference type="Pfam" id="PF00171">
    <property type="entry name" value="Aldedh"/>
    <property type="match status" value="1"/>
</dbReference>
<evidence type="ECO:0000256" key="2">
    <source>
        <dbReference type="ARBA" id="ARBA00023002"/>
    </source>
</evidence>
<dbReference type="InterPro" id="IPR015590">
    <property type="entry name" value="Aldehyde_DH_dom"/>
</dbReference>
<evidence type="ECO:0000313" key="5">
    <source>
        <dbReference type="EMBL" id="RMQ74656.1"/>
    </source>
</evidence>
<dbReference type="Proteomes" id="UP000271866">
    <property type="component" value="Unassembled WGS sequence"/>
</dbReference>
<dbReference type="InterPro" id="IPR016161">
    <property type="entry name" value="Ald_DH/histidinol_DH"/>
</dbReference>
<dbReference type="AlphaFoldDB" id="A0A3M4P8X6"/>
<dbReference type="GO" id="GO:0006210">
    <property type="term" value="P:thymine catabolic process"/>
    <property type="evidence" value="ECO:0007669"/>
    <property type="project" value="TreeGrafter"/>
</dbReference>
<reference evidence="5 6" key="1">
    <citation type="submission" date="2018-08" db="EMBL/GenBank/DDBJ databases">
        <title>Recombination of ecologically and evolutionarily significant loci maintains genetic cohesion in the Pseudomonas syringae species complex.</title>
        <authorList>
            <person name="Dillon M."/>
            <person name="Thakur S."/>
            <person name="Almeida R.N.D."/>
            <person name="Weir B.S."/>
            <person name="Guttman D.S."/>
        </authorList>
    </citation>
    <scope>NUCLEOTIDE SEQUENCE [LARGE SCALE GENOMIC DNA]</scope>
    <source>
        <strain evidence="5 6">ICMP 11296</strain>
    </source>
</reference>
<comment type="caution">
    <text evidence="5">The sequence shown here is derived from an EMBL/GenBank/DDBJ whole genome shotgun (WGS) entry which is preliminary data.</text>
</comment>
<name>A0A3M4P8X6_PSEVI</name>
<dbReference type="PANTHER" id="PTHR43866">
    <property type="entry name" value="MALONATE-SEMIALDEHYDE DEHYDROGENASE"/>
    <property type="match status" value="1"/>
</dbReference>
<dbReference type="EMBL" id="RBRK01000099">
    <property type="protein sequence ID" value="RMQ74656.1"/>
    <property type="molecule type" value="Genomic_DNA"/>
</dbReference>
<dbReference type="InterPro" id="IPR016163">
    <property type="entry name" value="Ald_DH_C"/>
</dbReference>
<dbReference type="Gene3D" id="3.40.309.10">
    <property type="entry name" value="Aldehyde Dehydrogenase, Chain A, domain 2"/>
    <property type="match status" value="1"/>
</dbReference>
<gene>
    <name evidence="5" type="ORF">ALP98_04396</name>
</gene>
<dbReference type="GO" id="GO:0004491">
    <property type="term" value="F:methylmalonate-semialdehyde dehydrogenase (acylating, NAD) activity"/>
    <property type="evidence" value="ECO:0007669"/>
    <property type="project" value="UniProtKB-EC"/>
</dbReference>
<sequence>MITLTGSLLIQVLLHRCFCRMGREVIRARCNYPEFSMSSIQHLIHGEFISEDGRTADVFNPSTGQVIHTVALATRDTVQKAIDSAKAAFPAWRNTPPAKRAQVMFRFKQLLEQNEARIAQLISEEHGKTLEDAAGELKRGIENVEYACAAPEVLKGEYSRNVGPNIDAWSDFQPLGIVAGITPFNFPAMVPLWMYPLAIACGNCFILKPSERDPSSTLLIAELLHEAGLPKGVLNVVHGDKVAVDALIEAPEVKALSFVGSTPIAEYIYKEGAARGKRVQALGGAKNHAVLMPDADLDNAVSALMGAAYGSCGERCMAISVAVCVGDQIADALVAKLVPQIQSLKIGAGTTCGLDMGPLVTGQHRDKVGGYIEDGVQSGATLVVDGRNLQVAGHEQGFFMGGCLFDRVTPQMRIYKEEIFGPVLCIVRVDSLEQAMQLINDHEYGNGTCIFTRDGEAARLFCDEIEVGMVGVNVPLPVPVAYHSFGGWKRSLFGDLHAYGPDGVRFYTRRKAITQRWPQRASHEASQFAFPSL</sequence>
<accession>A0A3M4P8X6</accession>
<dbReference type="Gene3D" id="3.40.605.10">
    <property type="entry name" value="Aldehyde Dehydrogenase, Chain A, domain 1"/>
    <property type="match status" value="1"/>
</dbReference>
<dbReference type="STRING" id="33069.AO065_00830"/>